<keyword evidence="6" id="KW-0378">Hydrolase</keyword>
<evidence type="ECO:0000256" key="2">
    <source>
        <dbReference type="ARBA" id="ARBA00004881"/>
    </source>
</evidence>
<name>A0A1C3Z8Z4_9LACO</name>
<evidence type="ECO:0000256" key="1">
    <source>
        <dbReference type="ARBA" id="ARBA00001462"/>
    </source>
</evidence>
<dbReference type="GO" id="GO:0046556">
    <property type="term" value="F:alpha-L-arabinofuranosidase activity"/>
    <property type="evidence" value="ECO:0007669"/>
    <property type="project" value="UniProtKB-EC"/>
</dbReference>
<dbReference type="EC" id="3.2.1.55" evidence="5"/>
<feature type="domain" description="Alpha-L-arabinofuranosidase C-terminal" evidence="9">
    <location>
        <begin position="290"/>
        <end position="481"/>
    </location>
</feature>
<dbReference type="InterPro" id="IPR017853">
    <property type="entry name" value="GH"/>
</dbReference>
<dbReference type="SMART" id="SM00813">
    <property type="entry name" value="Alpha-L-AF_C"/>
    <property type="match status" value="1"/>
</dbReference>
<dbReference type="Pfam" id="PF22848">
    <property type="entry name" value="ASD1_dom"/>
    <property type="match status" value="1"/>
</dbReference>
<evidence type="ECO:0000256" key="3">
    <source>
        <dbReference type="ARBA" id="ARBA00007186"/>
    </source>
</evidence>
<evidence type="ECO:0000256" key="8">
    <source>
        <dbReference type="ARBA" id="ARBA00023295"/>
    </source>
</evidence>
<evidence type="ECO:0000256" key="5">
    <source>
        <dbReference type="ARBA" id="ARBA00012670"/>
    </source>
</evidence>
<organism evidence="10 11">
    <name type="scientific">Weissella bombi</name>
    <dbReference type="NCBI Taxonomy" id="1505725"/>
    <lineage>
        <taxon>Bacteria</taxon>
        <taxon>Bacillati</taxon>
        <taxon>Bacillota</taxon>
        <taxon>Bacilli</taxon>
        <taxon>Lactobacillales</taxon>
        <taxon>Lactobacillaceae</taxon>
        <taxon>Weissella</taxon>
    </lineage>
</organism>
<dbReference type="Pfam" id="PF06964">
    <property type="entry name" value="Alpha-L-AF_C"/>
    <property type="match status" value="1"/>
</dbReference>
<reference evidence="11" key="1">
    <citation type="submission" date="2016-08" db="EMBL/GenBank/DDBJ databases">
        <authorList>
            <person name="Varghese N."/>
            <person name="Submissions Spin"/>
        </authorList>
    </citation>
    <scope>NUCLEOTIDE SEQUENCE [LARGE SCALE GENOMIC DNA]</scope>
    <source>
        <strain evidence="11">R-53094</strain>
    </source>
</reference>
<comment type="catalytic activity">
    <reaction evidence="1">
        <text>Hydrolysis of terminal non-reducing alpha-L-arabinofuranoside residues in alpha-L-arabinosides.</text>
        <dbReference type="EC" id="3.2.1.55"/>
    </reaction>
</comment>
<evidence type="ECO:0000256" key="6">
    <source>
        <dbReference type="ARBA" id="ARBA00022801"/>
    </source>
</evidence>
<dbReference type="Proteomes" id="UP000199268">
    <property type="component" value="Unassembled WGS sequence"/>
</dbReference>
<evidence type="ECO:0000256" key="4">
    <source>
        <dbReference type="ARBA" id="ARBA00011165"/>
    </source>
</evidence>
<comment type="pathway">
    <text evidence="2">Glycan metabolism.</text>
</comment>
<dbReference type="Gene3D" id="3.20.20.80">
    <property type="entry name" value="Glycosidases"/>
    <property type="match status" value="1"/>
</dbReference>
<keyword evidence="7" id="KW-0119">Carbohydrate metabolism</keyword>
<evidence type="ECO:0000256" key="7">
    <source>
        <dbReference type="ARBA" id="ARBA00023277"/>
    </source>
</evidence>
<dbReference type="STRING" id="1505725.GA0061074_101374"/>
<dbReference type="GO" id="GO:0046373">
    <property type="term" value="P:L-arabinose metabolic process"/>
    <property type="evidence" value="ECO:0007669"/>
    <property type="project" value="InterPro"/>
</dbReference>
<dbReference type="InterPro" id="IPR010720">
    <property type="entry name" value="Alpha-L-AF_C"/>
</dbReference>
<dbReference type="AlphaFoldDB" id="A0A1C3Z8Z4"/>
<dbReference type="Gene3D" id="2.60.40.1180">
    <property type="entry name" value="Golgi alpha-mannosidase II"/>
    <property type="match status" value="1"/>
</dbReference>
<evidence type="ECO:0000313" key="10">
    <source>
        <dbReference type="EMBL" id="SCB78874.1"/>
    </source>
</evidence>
<dbReference type="SUPFAM" id="SSF51011">
    <property type="entry name" value="Glycosyl hydrolase domain"/>
    <property type="match status" value="1"/>
</dbReference>
<sequence length="491" mass="55525">MQGKLYANDLFSVGKIDHRINSALAEHMGRSIYEGIYDPKNKLSDDAGMRLDVIDAVKELDVPMIRYPGGNFVSTYRWEDGIGPKDQRPQRVDLAWQSIETNQFGLDEFMDWLPKVNSSAMIAVNLGTRGIEEACNLLEYCNLDTDTYWANLRRQNGHDKPYGVKTWCLGNEMDAEWQFGHKSAHEYGQLVNETAKAMKALDPSIETVVCGSSNEHMPEFGKWETAVLQECYENVDYISMHQYYDAPEQGTMHHVAKSIRMDKFIDSVVALADAAKATQKSDKTLNISFDEWNVWYHSNEADEHNEPWQQAPHLLEDVYDFQDALLVGSSLITLLKHVDRVKIACFAQLVNVIAPILTDETGLIKQTIFTPLADVSKYGYGETLLTNASSDTYHVAEFGDVPYLDAVIVKNNADQYTVFAVNRHQTESLTLDIGLNAGDKLTNITQRSYTCDDPHLTNTKEQVIPVTVKEDLHEVTLPAFSWNVIQFQTFA</sequence>
<dbReference type="PANTHER" id="PTHR43576:SF3">
    <property type="entry name" value="ALPHA-L-ARABINOFURANOSIDASE C"/>
    <property type="match status" value="1"/>
</dbReference>
<evidence type="ECO:0000259" key="9">
    <source>
        <dbReference type="SMART" id="SM00813"/>
    </source>
</evidence>
<dbReference type="PANTHER" id="PTHR43576">
    <property type="entry name" value="ALPHA-L-ARABINOFURANOSIDASE C-RELATED"/>
    <property type="match status" value="1"/>
</dbReference>
<accession>A0A1C3Z8Z4</accession>
<protein>
    <recommendedName>
        <fullName evidence="5">non-reducing end alpha-L-arabinofuranosidase</fullName>
        <ecNumber evidence="5">3.2.1.55</ecNumber>
    </recommendedName>
</protein>
<keyword evidence="8" id="KW-0326">Glycosidase</keyword>
<dbReference type="RefSeq" id="WP_092461399.1">
    <property type="nucleotide sequence ID" value="NZ_BJEE01000002.1"/>
</dbReference>
<keyword evidence="11" id="KW-1185">Reference proteome</keyword>
<dbReference type="SUPFAM" id="SSF51445">
    <property type="entry name" value="(Trans)glycosidases"/>
    <property type="match status" value="1"/>
</dbReference>
<dbReference type="InterPro" id="IPR013780">
    <property type="entry name" value="Glyco_hydro_b"/>
</dbReference>
<comment type="subunit">
    <text evidence="4">Homohexamer; trimer of dimers.</text>
</comment>
<dbReference type="EMBL" id="FMAO01000001">
    <property type="protein sequence ID" value="SCB78874.1"/>
    <property type="molecule type" value="Genomic_DNA"/>
</dbReference>
<dbReference type="GO" id="GO:0000272">
    <property type="term" value="P:polysaccharide catabolic process"/>
    <property type="evidence" value="ECO:0007669"/>
    <property type="project" value="TreeGrafter"/>
</dbReference>
<gene>
    <name evidence="10" type="ORF">GA0061074_101374</name>
</gene>
<proteinExistence type="inferred from homology"/>
<dbReference type="OrthoDB" id="9758333at2"/>
<evidence type="ECO:0000313" key="11">
    <source>
        <dbReference type="Proteomes" id="UP000199268"/>
    </source>
</evidence>
<dbReference type="InterPro" id="IPR055235">
    <property type="entry name" value="ASD1_cat"/>
</dbReference>
<comment type="similarity">
    <text evidence="3">Belongs to the glycosyl hydrolase 51 family.</text>
</comment>